<sequence length="156" mass="17281">MNGLQHWADAPAPVVDAGRRDLGEFLAYCFQQAPQGLADRMDSWLLQDAQGHSDRDRGIHGSGRGHEPRSIRRLFGARDDRIGGEVHFCDVGLHPLTQDSSGKVAQDANAQGPDVGQHRQCRLGNSPVGAEGHRCPVDDLHHPVLRQENRMAWRQE</sequence>
<protein>
    <submittedName>
        <fullName evidence="2">Uncharacterized protein</fullName>
    </submittedName>
</protein>
<reference evidence="3" key="1">
    <citation type="journal article" date="2019" name="Int. J. Syst. Evol. Microbiol.">
        <title>The Global Catalogue of Microorganisms (GCM) 10K type strain sequencing project: providing services to taxonomists for standard genome sequencing and annotation.</title>
        <authorList>
            <consortium name="The Broad Institute Genomics Platform"/>
            <consortium name="The Broad Institute Genome Sequencing Center for Infectious Disease"/>
            <person name="Wu L."/>
            <person name="Ma J."/>
        </authorList>
    </citation>
    <scope>NUCLEOTIDE SEQUENCE [LARGE SCALE GENOMIC DNA]</scope>
    <source>
        <strain evidence="3">JCM 18410</strain>
    </source>
</reference>
<dbReference type="Proteomes" id="UP001500124">
    <property type="component" value="Unassembled WGS sequence"/>
</dbReference>
<keyword evidence="3" id="KW-1185">Reference proteome</keyword>
<feature type="region of interest" description="Disordered" evidence="1">
    <location>
        <begin position="98"/>
        <end position="135"/>
    </location>
</feature>
<comment type="caution">
    <text evidence="2">The sequence shown here is derived from an EMBL/GenBank/DDBJ whole genome shotgun (WGS) entry which is preliminary data.</text>
</comment>
<evidence type="ECO:0000313" key="2">
    <source>
        <dbReference type="EMBL" id="GAA5048649.1"/>
    </source>
</evidence>
<name>A0ABP9K095_9ACTN</name>
<gene>
    <name evidence="2" type="ORF">GCM10023336_14960</name>
</gene>
<accession>A0ABP9K095</accession>
<proteinExistence type="predicted"/>
<dbReference type="EMBL" id="BAABKC010000019">
    <property type="protein sequence ID" value="GAA5048649.1"/>
    <property type="molecule type" value="Genomic_DNA"/>
</dbReference>
<dbReference type="RefSeq" id="WP_345667513.1">
    <property type="nucleotide sequence ID" value="NZ_BAABKC010000019.1"/>
</dbReference>
<evidence type="ECO:0000256" key="1">
    <source>
        <dbReference type="SAM" id="MobiDB-lite"/>
    </source>
</evidence>
<evidence type="ECO:0000313" key="3">
    <source>
        <dbReference type="Proteomes" id="UP001500124"/>
    </source>
</evidence>
<organism evidence="2 3">
    <name type="scientific">Streptomyces similanensis</name>
    <dbReference type="NCBI Taxonomy" id="1274988"/>
    <lineage>
        <taxon>Bacteria</taxon>
        <taxon>Bacillati</taxon>
        <taxon>Actinomycetota</taxon>
        <taxon>Actinomycetes</taxon>
        <taxon>Kitasatosporales</taxon>
        <taxon>Streptomycetaceae</taxon>
        <taxon>Streptomyces</taxon>
    </lineage>
</organism>